<evidence type="ECO:0000313" key="1">
    <source>
        <dbReference type="EMBL" id="ETO09277.1"/>
    </source>
</evidence>
<sequence>MDIENDEVIDSDQLERLAVDDASDVELSDELQESSVVNQRRFRDPPFKTRQCINESFIIMAKEYTTLKCEVCCIMTRGVGNKDEFINYVKEGILLADSNYKGYTKMCNLLVDWMKEFHHPKTVHVLSCLLLLLDSIFMEEVKKALIQLKPHEDPTIVDNAIREVMSSCGDLPMTASSQKLLNVSKFDSYVRRRRDIQVLCSLFQDITCHHTYVYYIHHTKERLQKHVSDNEKDYRDHVNRFCEFCCKNELHYLRTRCLFMFAKVA</sequence>
<proteinExistence type="predicted"/>
<dbReference type="EMBL" id="ASPP01024182">
    <property type="protein sequence ID" value="ETO09277.1"/>
    <property type="molecule type" value="Genomic_DNA"/>
</dbReference>
<keyword evidence="2" id="KW-1185">Reference proteome</keyword>
<accession>X6M730</accession>
<comment type="caution">
    <text evidence="1">The sequence shown here is derived from an EMBL/GenBank/DDBJ whole genome shotgun (WGS) entry which is preliminary data.</text>
</comment>
<evidence type="ECO:0000313" key="2">
    <source>
        <dbReference type="Proteomes" id="UP000023152"/>
    </source>
</evidence>
<protein>
    <submittedName>
        <fullName evidence="1">Uncharacterized protein</fullName>
    </submittedName>
</protein>
<dbReference type="AlphaFoldDB" id="X6M730"/>
<gene>
    <name evidence="1" type="ORF">RFI_28111</name>
</gene>
<organism evidence="1 2">
    <name type="scientific">Reticulomyxa filosa</name>
    <dbReference type="NCBI Taxonomy" id="46433"/>
    <lineage>
        <taxon>Eukaryota</taxon>
        <taxon>Sar</taxon>
        <taxon>Rhizaria</taxon>
        <taxon>Retaria</taxon>
        <taxon>Foraminifera</taxon>
        <taxon>Monothalamids</taxon>
        <taxon>Reticulomyxidae</taxon>
        <taxon>Reticulomyxa</taxon>
    </lineage>
</organism>
<dbReference type="Proteomes" id="UP000023152">
    <property type="component" value="Unassembled WGS sequence"/>
</dbReference>
<reference evidence="1 2" key="1">
    <citation type="journal article" date="2013" name="Curr. Biol.">
        <title>The Genome of the Foraminiferan Reticulomyxa filosa.</title>
        <authorList>
            <person name="Glockner G."/>
            <person name="Hulsmann N."/>
            <person name="Schleicher M."/>
            <person name="Noegel A.A."/>
            <person name="Eichinger L."/>
            <person name="Gallinger C."/>
            <person name="Pawlowski J."/>
            <person name="Sierra R."/>
            <person name="Euteneuer U."/>
            <person name="Pillet L."/>
            <person name="Moustafa A."/>
            <person name="Platzer M."/>
            <person name="Groth M."/>
            <person name="Szafranski K."/>
            <person name="Schliwa M."/>
        </authorList>
    </citation>
    <scope>NUCLEOTIDE SEQUENCE [LARGE SCALE GENOMIC DNA]</scope>
</reference>
<name>X6M730_RETFI</name>